<sequence length="343" mass="39556">MYKFYNDGTLSTLVSKGKLSIFSVDEAVIQPSPSGTWLVIIDESEQVFGYNMKLYGLQGNTEGDNGMMKPILDVNWSESENADSSNHEREEKLAMLKRYRDKFQISWAELDGEEIMLVYNLFSDDAVEIQIIPVVLLKIAKQHNLKLIDIRGWAEINGRIVAYNHTKLPGKLAIKMFKVVGNTVFIVTNNTFCFVFSLLKDETAFDYDLQFITMIKTSLSIKTIEKLSNNDFYILATTNLIIRLNHSHDGSSDVLSDGEFKIVKFTPSVLEKVQLLSDRRLFLAYSSTKNQRQTEKNPINQDKSWEVIELFETVTDKSYKLRSQPMQDEITDTFHMRKRQRVR</sequence>
<keyword evidence="2" id="KW-1185">Reference proteome</keyword>
<dbReference type="EMBL" id="CH981525">
    <property type="protein sequence ID" value="EDK43207.1"/>
    <property type="molecule type" value="Genomic_DNA"/>
</dbReference>
<dbReference type="InParanoid" id="A5DVJ9"/>
<name>A5DVJ9_LODEL</name>
<dbReference type="OrthoDB" id="4020988at2759"/>
<reference evidence="1 2" key="1">
    <citation type="journal article" date="2009" name="Nature">
        <title>Evolution of pathogenicity and sexual reproduction in eight Candida genomes.</title>
        <authorList>
            <person name="Butler G."/>
            <person name="Rasmussen M.D."/>
            <person name="Lin M.F."/>
            <person name="Santos M.A."/>
            <person name="Sakthikumar S."/>
            <person name="Munro C.A."/>
            <person name="Rheinbay E."/>
            <person name="Grabherr M."/>
            <person name="Forche A."/>
            <person name="Reedy J.L."/>
            <person name="Agrafioti I."/>
            <person name="Arnaud M.B."/>
            <person name="Bates S."/>
            <person name="Brown A.J."/>
            <person name="Brunke S."/>
            <person name="Costanzo M.C."/>
            <person name="Fitzpatrick D.A."/>
            <person name="de Groot P.W."/>
            <person name="Harris D."/>
            <person name="Hoyer L.L."/>
            <person name="Hube B."/>
            <person name="Klis F.M."/>
            <person name="Kodira C."/>
            <person name="Lennard N."/>
            <person name="Logue M.E."/>
            <person name="Martin R."/>
            <person name="Neiman A.M."/>
            <person name="Nikolaou E."/>
            <person name="Quail M.A."/>
            <person name="Quinn J."/>
            <person name="Santos M.C."/>
            <person name="Schmitzberger F.F."/>
            <person name="Sherlock G."/>
            <person name="Shah P."/>
            <person name="Silverstein K.A."/>
            <person name="Skrzypek M.S."/>
            <person name="Soll D."/>
            <person name="Staggs R."/>
            <person name="Stansfield I."/>
            <person name="Stumpf M.P."/>
            <person name="Sudbery P.E."/>
            <person name="Srikantha T."/>
            <person name="Zeng Q."/>
            <person name="Berman J."/>
            <person name="Berriman M."/>
            <person name="Heitman J."/>
            <person name="Gow N.A."/>
            <person name="Lorenz M.C."/>
            <person name="Birren B.W."/>
            <person name="Kellis M."/>
            <person name="Cuomo C.A."/>
        </authorList>
    </citation>
    <scope>NUCLEOTIDE SEQUENCE [LARGE SCALE GENOMIC DNA]</scope>
    <source>
        <strain evidence="2">ATCC 11503 / BCRC 21390 / CBS 2605 / JCM 1781 / NBRC 1676 / NRRL YB-4239</strain>
    </source>
</reference>
<evidence type="ECO:0000313" key="1">
    <source>
        <dbReference type="EMBL" id="EDK43207.1"/>
    </source>
</evidence>
<gene>
    <name evidence="1" type="ORF">LELG_01385</name>
</gene>
<proteinExistence type="predicted"/>
<dbReference type="Proteomes" id="UP000001996">
    <property type="component" value="Unassembled WGS sequence"/>
</dbReference>
<accession>A5DVJ9</accession>
<organism evidence="1 2">
    <name type="scientific">Lodderomyces elongisporus (strain ATCC 11503 / CBS 2605 / JCM 1781 / NBRC 1676 / NRRL YB-4239)</name>
    <name type="common">Yeast</name>
    <name type="synonym">Saccharomyces elongisporus</name>
    <dbReference type="NCBI Taxonomy" id="379508"/>
    <lineage>
        <taxon>Eukaryota</taxon>
        <taxon>Fungi</taxon>
        <taxon>Dikarya</taxon>
        <taxon>Ascomycota</taxon>
        <taxon>Saccharomycotina</taxon>
        <taxon>Pichiomycetes</taxon>
        <taxon>Debaryomycetaceae</taxon>
        <taxon>Candida/Lodderomyces clade</taxon>
        <taxon>Lodderomyces</taxon>
    </lineage>
</organism>
<dbReference type="AlphaFoldDB" id="A5DVJ9"/>
<protein>
    <submittedName>
        <fullName evidence="1">Uncharacterized protein</fullName>
    </submittedName>
</protein>
<evidence type="ECO:0000313" key="2">
    <source>
        <dbReference type="Proteomes" id="UP000001996"/>
    </source>
</evidence>
<dbReference type="HOGENOM" id="CLU_809083_0_0_1"/>